<proteinExistence type="predicted"/>
<dbReference type="Proteomes" id="UP000821845">
    <property type="component" value="Chromosome 3"/>
</dbReference>
<name>A0ACB7SSR2_HYAAI</name>
<organism evidence="1 2">
    <name type="scientific">Hyalomma asiaticum</name>
    <name type="common">Tick</name>
    <dbReference type="NCBI Taxonomy" id="266040"/>
    <lineage>
        <taxon>Eukaryota</taxon>
        <taxon>Metazoa</taxon>
        <taxon>Ecdysozoa</taxon>
        <taxon>Arthropoda</taxon>
        <taxon>Chelicerata</taxon>
        <taxon>Arachnida</taxon>
        <taxon>Acari</taxon>
        <taxon>Parasitiformes</taxon>
        <taxon>Ixodida</taxon>
        <taxon>Ixodoidea</taxon>
        <taxon>Ixodidae</taxon>
        <taxon>Hyalomminae</taxon>
        <taxon>Hyalomma</taxon>
    </lineage>
</organism>
<accession>A0ACB7SSR2</accession>
<protein>
    <submittedName>
        <fullName evidence="1">Uncharacterized protein</fullName>
    </submittedName>
</protein>
<reference evidence="1" key="1">
    <citation type="submission" date="2020-05" db="EMBL/GenBank/DDBJ databases">
        <title>Large-scale comparative analyses of tick genomes elucidate their genetic diversity and vector capacities.</title>
        <authorList>
            <person name="Jia N."/>
            <person name="Wang J."/>
            <person name="Shi W."/>
            <person name="Du L."/>
            <person name="Sun Y."/>
            <person name="Zhan W."/>
            <person name="Jiang J."/>
            <person name="Wang Q."/>
            <person name="Zhang B."/>
            <person name="Ji P."/>
            <person name="Sakyi L.B."/>
            <person name="Cui X."/>
            <person name="Yuan T."/>
            <person name="Jiang B."/>
            <person name="Yang W."/>
            <person name="Lam T.T.-Y."/>
            <person name="Chang Q."/>
            <person name="Ding S."/>
            <person name="Wang X."/>
            <person name="Zhu J."/>
            <person name="Ruan X."/>
            <person name="Zhao L."/>
            <person name="Wei J."/>
            <person name="Que T."/>
            <person name="Du C."/>
            <person name="Cheng J."/>
            <person name="Dai P."/>
            <person name="Han X."/>
            <person name="Huang E."/>
            <person name="Gao Y."/>
            <person name="Liu J."/>
            <person name="Shao H."/>
            <person name="Ye R."/>
            <person name="Li L."/>
            <person name="Wei W."/>
            <person name="Wang X."/>
            <person name="Wang C."/>
            <person name="Yang T."/>
            <person name="Huo Q."/>
            <person name="Li W."/>
            <person name="Guo W."/>
            <person name="Chen H."/>
            <person name="Zhou L."/>
            <person name="Ni X."/>
            <person name="Tian J."/>
            <person name="Zhou Y."/>
            <person name="Sheng Y."/>
            <person name="Liu T."/>
            <person name="Pan Y."/>
            <person name="Xia L."/>
            <person name="Li J."/>
            <person name="Zhao F."/>
            <person name="Cao W."/>
        </authorList>
    </citation>
    <scope>NUCLEOTIDE SEQUENCE</scope>
    <source>
        <strain evidence="1">Hyas-2018</strain>
    </source>
</reference>
<sequence>MPISVPWGGGASRRGRQQHPGMLWPITGSAGKKYTCSLCSYSTDYPTNIQRHMLTHTGERPFRCDTCGKGFTTKQNLESHKIQHVKNTWLQM</sequence>
<evidence type="ECO:0000313" key="2">
    <source>
        <dbReference type="Proteomes" id="UP000821845"/>
    </source>
</evidence>
<dbReference type="EMBL" id="CM023483">
    <property type="protein sequence ID" value="KAH6937107.1"/>
    <property type="molecule type" value="Genomic_DNA"/>
</dbReference>
<keyword evidence="2" id="KW-1185">Reference proteome</keyword>
<gene>
    <name evidence="1" type="ORF">HPB50_025568</name>
</gene>
<evidence type="ECO:0000313" key="1">
    <source>
        <dbReference type="EMBL" id="KAH6937107.1"/>
    </source>
</evidence>
<comment type="caution">
    <text evidence="1">The sequence shown here is derived from an EMBL/GenBank/DDBJ whole genome shotgun (WGS) entry which is preliminary data.</text>
</comment>